<proteinExistence type="predicted"/>
<dbReference type="RefSeq" id="WP_027242751.1">
    <property type="nucleotide sequence ID" value="NZ_CP012508.1"/>
</dbReference>
<feature type="compositionally biased region" description="Basic residues" evidence="1">
    <location>
        <begin position="308"/>
        <end position="319"/>
    </location>
</feature>
<dbReference type="EMBL" id="CP012508">
    <property type="protein sequence ID" value="ALB21212.1"/>
    <property type="molecule type" value="Genomic_DNA"/>
</dbReference>
<name>A0A1L6TFQ7_PISSA</name>
<evidence type="ECO:0000256" key="1">
    <source>
        <dbReference type="SAM" id="MobiDB-lite"/>
    </source>
</evidence>
<evidence type="ECO:0000313" key="2">
    <source>
        <dbReference type="EMBL" id="ALB21212.1"/>
    </source>
</evidence>
<protein>
    <submittedName>
        <fullName evidence="2">RasGEF domain protein</fullName>
    </submittedName>
</protein>
<evidence type="ECO:0000313" key="3">
    <source>
        <dbReference type="Proteomes" id="UP000029558"/>
    </source>
</evidence>
<dbReference type="OrthoDB" id="10005117at2"/>
<dbReference type="AlphaFoldDB" id="A0A1L6TFQ7"/>
<accession>A0A1L6TFQ7</accession>
<reference evidence="2 3" key="1">
    <citation type="journal article" date="2014" name="Genome Announc.">
        <title>Comparative Genome Analysis of Two Isolates of the Fish Pathogen Piscirickettsia salmonis from Different Hosts Reveals Major Differences in Virulence-Associated Secretion Systems.</title>
        <authorList>
            <person name="Bohle H."/>
            <person name="Henriquez P."/>
            <person name="Grothusen H."/>
            <person name="Navas E."/>
            <person name="Sandoval A."/>
            <person name="Bustamante F."/>
            <person name="Bustos P."/>
            <person name="Mancilla M."/>
        </authorList>
    </citation>
    <scope>NUCLEOTIDE SEQUENCE [LARGE SCALE GENOMIC DNA]</scope>
    <source>
        <strain evidence="3">B1-32597</strain>
    </source>
</reference>
<gene>
    <name evidence="2" type="ORF">KU39_24</name>
</gene>
<feature type="region of interest" description="Disordered" evidence="1">
    <location>
        <begin position="308"/>
        <end position="331"/>
    </location>
</feature>
<sequence>MPTNEFKEIKETLDKSHINYGNFFEAYIPRSYKEALADGLFKLSKNNLLNQENFQRLRSVEHPDKFADGLVTLNQNDLLTETYINLIKRRSDDAAFFATGLVTLKKNNISNDENIKLLKLHSDLSNQLANSLATFKNDDLLRKNFMKMVRNFPDNSEEFAQGLVILKQHNLVDKAHIDLINYSRREYAQKLAQGLVKLKESGLVDENTIKSMKVDPEYTKQLINGLKIVHQTGLLFKNDKIDPVMVSWVSHNPQYAENIAKALITLHQANILYKDNGDPNRNLIRQIHNNAKNAEKLANNLVIKHAKNLSKKTAPKPKKSQSTLSKANSASALLTVSHKKTDLTFKKPRPTTVRKIKSAHHITDQKNDRLLNNIKQSLIKTLEKDNNKNKTTTLNSNKSSTLQGLCFTALVCGDKTAKKLLTLLNDSTNKSLKSKICPRGAKVRMRDLRSYALTQHKSESKRGWFELNGYNKKDKENKELFSKYQKQNNSVIMLKEHLSESNNTGHDIELKAI</sequence>
<organism evidence="2 3">
    <name type="scientific">Piscirickettsia salmonis</name>
    <dbReference type="NCBI Taxonomy" id="1238"/>
    <lineage>
        <taxon>Bacteria</taxon>
        <taxon>Pseudomonadati</taxon>
        <taxon>Pseudomonadota</taxon>
        <taxon>Gammaproteobacteria</taxon>
        <taxon>Thiotrichales</taxon>
        <taxon>Piscirickettsiaceae</taxon>
        <taxon>Piscirickettsia</taxon>
    </lineage>
</organism>
<feature type="compositionally biased region" description="Polar residues" evidence="1">
    <location>
        <begin position="320"/>
        <end position="331"/>
    </location>
</feature>
<dbReference type="Proteomes" id="UP000029558">
    <property type="component" value="Chromosome"/>
</dbReference>